<proteinExistence type="predicted"/>
<dbReference type="VEuPathDB" id="VectorBase:HLOH_043432"/>
<dbReference type="AlphaFoldDB" id="A0A9J6FG81"/>
<organism evidence="2 3">
    <name type="scientific">Haemaphysalis longicornis</name>
    <name type="common">Bush tick</name>
    <dbReference type="NCBI Taxonomy" id="44386"/>
    <lineage>
        <taxon>Eukaryota</taxon>
        <taxon>Metazoa</taxon>
        <taxon>Ecdysozoa</taxon>
        <taxon>Arthropoda</taxon>
        <taxon>Chelicerata</taxon>
        <taxon>Arachnida</taxon>
        <taxon>Acari</taxon>
        <taxon>Parasitiformes</taxon>
        <taxon>Ixodida</taxon>
        <taxon>Ixodoidea</taxon>
        <taxon>Ixodidae</taxon>
        <taxon>Haemaphysalinae</taxon>
        <taxon>Haemaphysalis</taxon>
    </lineage>
</organism>
<keyword evidence="3" id="KW-1185">Reference proteome</keyword>
<dbReference type="Proteomes" id="UP000821853">
    <property type="component" value="Chromosome 1"/>
</dbReference>
<evidence type="ECO:0000313" key="3">
    <source>
        <dbReference type="Proteomes" id="UP000821853"/>
    </source>
</evidence>
<dbReference type="EMBL" id="JABSTR010000001">
    <property type="protein sequence ID" value="KAH9361044.1"/>
    <property type="molecule type" value="Genomic_DNA"/>
</dbReference>
<gene>
    <name evidence="2" type="ORF">HPB48_002906</name>
</gene>
<sequence>MLHGTSKETKQVDSQVAVMTVWTSSGAEGSTYATMAGVRAAKSATACGPVTCVLLLWGSGTANVPGSLPRVRFQRGRWAFPASTCAPSRREDTDAAAVRPLFKLVRWPRGRCTRCEHHVASLPSQEPELKALEEVDSTGDVAGRGCILHSTHSRQGSENRP</sequence>
<evidence type="ECO:0000256" key="1">
    <source>
        <dbReference type="SAM" id="MobiDB-lite"/>
    </source>
</evidence>
<feature type="region of interest" description="Disordered" evidence="1">
    <location>
        <begin position="142"/>
        <end position="161"/>
    </location>
</feature>
<name>A0A9J6FG81_HAELO</name>
<evidence type="ECO:0000313" key="2">
    <source>
        <dbReference type="EMBL" id="KAH9361044.1"/>
    </source>
</evidence>
<accession>A0A9J6FG81</accession>
<protein>
    <submittedName>
        <fullName evidence="2">Uncharacterized protein</fullName>
    </submittedName>
</protein>
<reference evidence="2 3" key="1">
    <citation type="journal article" date="2020" name="Cell">
        <title>Large-Scale Comparative Analyses of Tick Genomes Elucidate Their Genetic Diversity and Vector Capacities.</title>
        <authorList>
            <consortium name="Tick Genome and Microbiome Consortium (TIGMIC)"/>
            <person name="Jia N."/>
            <person name="Wang J."/>
            <person name="Shi W."/>
            <person name="Du L."/>
            <person name="Sun Y."/>
            <person name="Zhan W."/>
            <person name="Jiang J.F."/>
            <person name="Wang Q."/>
            <person name="Zhang B."/>
            <person name="Ji P."/>
            <person name="Bell-Sakyi L."/>
            <person name="Cui X.M."/>
            <person name="Yuan T.T."/>
            <person name="Jiang B.G."/>
            <person name="Yang W.F."/>
            <person name="Lam T.T."/>
            <person name="Chang Q.C."/>
            <person name="Ding S.J."/>
            <person name="Wang X.J."/>
            <person name="Zhu J.G."/>
            <person name="Ruan X.D."/>
            <person name="Zhao L."/>
            <person name="Wei J.T."/>
            <person name="Ye R.Z."/>
            <person name="Que T.C."/>
            <person name="Du C.H."/>
            <person name="Zhou Y.H."/>
            <person name="Cheng J.X."/>
            <person name="Dai P.F."/>
            <person name="Guo W.B."/>
            <person name="Han X.H."/>
            <person name="Huang E.J."/>
            <person name="Li L.F."/>
            <person name="Wei W."/>
            <person name="Gao Y.C."/>
            <person name="Liu J.Z."/>
            <person name="Shao H.Z."/>
            <person name="Wang X."/>
            <person name="Wang C.C."/>
            <person name="Yang T.C."/>
            <person name="Huo Q.B."/>
            <person name="Li W."/>
            <person name="Chen H.Y."/>
            <person name="Chen S.E."/>
            <person name="Zhou L.G."/>
            <person name="Ni X.B."/>
            <person name="Tian J.H."/>
            <person name="Sheng Y."/>
            <person name="Liu T."/>
            <person name="Pan Y.S."/>
            <person name="Xia L.Y."/>
            <person name="Li J."/>
            <person name="Zhao F."/>
            <person name="Cao W.C."/>
        </authorList>
    </citation>
    <scope>NUCLEOTIDE SEQUENCE [LARGE SCALE GENOMIC DNA]</scope>
    <source>
        <strain evidence="2">HaeL-2018</strain>
    </source>
</reference>
<comment type="caution">
    <text evidence="2">The sequence shown here is derived from an EMBL/GenBank/DDBJ whole genome shotgun (WGS) entry which is preliminary data.</text>
</comment>